<proteinExistence type="inferred from homology"/>
<dbReference type="STRING" id="1387277.SAMN06295998_10242"/>
<dbReference type="AlphaFoldDB" id="A0A1W1ZPA0"/>
<dbReference type="InterPro" id="IPR006016">
    <property type="entry name" value="UspA"/>
</dbReference>
<dbReference type="Pfam" id="PF00582">
    <property type="entry name" value="Usp"/>
    <property type="match status" value="1"/>
</dbReference>
<dbReference type="CDD" id="cd00293">
    <property type="entry name" value="USP-like"/>
    <property type="match status" value="1"/>
</dbReference>
<comment type="similarity">
    <text evidence="1">Belongs to the universal stress protein A family.</text>
</comment>
<protein>
    <submittedName>
        <fullName evidence="3">Universal stress protein family protein</fullName>
    </submittedName>
</protein>
<dbReference type="SUPFAM" id="SSF52402">
    <property type="entry name" value="Adenine nucleotide alpha hydrolases-like"/>
    <property type="match status" value="2"/>
</dbReference>
<reference evidence="3 4" key="1">
    <citation type="submission" date="2017-04" db="EMBL/GenBank/DDBJ databases">
        <authorList>
            <person name="Afonso C.L."/>
            <person name="Miller P.J."/>
            <person name="Scott M.A."/>
            <person name="Spackman E."/>
            <person name="Goraichik I."/>
            <person name="Dimitrov K.M."/>
            <person name="Suarez D.L."/>
            <person name="Swayne D.E."/>
        </authorList>
    </citation>
    <scope>NUCLEOTIDE SEQUENCE [LARGE SCALE GENOMIC DNA]</scope>
    <source>
        <strain evidence="3 4">CGMCC 1.12644</strain>
    </source>
</reference>
<feature type="domain" description="UspA" evidence="2">
    <location>
        <begin position="156"/>
        <end position="278"/>
    </location>
</feature>
<evidence type="ECO:0000256" key="1">
    <source>
        <dbReference type="ARBA" id="ARBA00008791"/>
    </source>
</evidence>
<evidence type="ECO:0000313" key="4">
    <source>
        <dbReference type="Proteomes" id="UP000192330"/>
    </source>
</evidence>
<dbReference type="PANTHER" id="PTHR46268">
    <property type="entry name" value="STRESS RESPONSE PROTEIN NHAX"/>
    <property type="match status" value="1"/>
</dbReference>
<dbReference type="PANTHER" id="PTHR46268:SF15">
    <property type="entry name" value="UNIVERSAL STRESS PROTEIN HP_0031"/>
    <property type="match status" value="1"/>
</dbReference>
<dbReference type="OrthoDB" id="9804721at2"/>
<dbReference type="RefSeq" id="WP_084350364.1">
    <property type="nucleotide sequence ID" value="NZ_FWYD01000002.1"/>
</dbReference>
<keyword evidence="4" id="KW-1185">Reference proteome</keyword>
<dbReference type="Gene3D" id="3.40.50.12370">
    <property type="match status" value="1"/>
</dbReference>
<accession>A0A1W1ZPA0</accession>
<dbReference type="Proteomes" id="UP000192330">
    <property type="component" value="Unassembled WGS sequence"/>
</dbReference>
<dbReference type="EMBL" id="FWYD01000002">
    <property type="protein sequence ID" value="SMC50083.1"/>
    <property type="molecule type" value="Genomic_DNA"/>
</dbReference>
<evidence type="ECO:0000259" key="2">
    <source>
        <dbReference type="Pfam" id="PF00582"/>
    </source>
</evidence>
<name>A0A1W1ZPA0_9RHOB</name>
<sequence>MAYKTFLTVLTDDRLAGTTLTHATALAEACDAHLDVLCLGVDRSQTGYYYAGASAMIVQETISRATEEAKELEEFARKQLDGRDGRWGVESGVAQLADITRHVAARARFSDLVVVPRPYGDERGAELEPVVEGALFEGQTPVMVVPDTGTPVPTPKRIVLAWNESAEALNAVRASLPLLQSADIVHVVVIDPPARGPNRSDPGGMLSQYLSRHGVKAQIDVLSKTMPRVSDVLVRHLRDVDADMMVMGAYGHSRFREAILGGATRNMLENCPVPVFMAH</sequence>
<evidence type="ECO:0000313" key="3">
    <source>
        <dbReference type="EMBL" id="SMC50083.1"/>
    </source>
</evidence>
<organism evidence="3 4">
    <name type="scientific">Primorskyibacter flagellatus</name>
    <dbReference type="NCBI Taxonomy" id="1387277"/>
    <lineage>
        <taxon>Bacteria</taxon>
        <taxon>Pseudomonadati</taxon>
        <taxon>Pseudomonadota</taxon>
        <taxon>Alphaproteobacteria</taxon>
        <taxon>Rhodobacterales</taxon>
        <taxon>Roseobacteraceae</taxon>
        <taxon>Primorskyibacter</taxon>
    </lineage>
</organism>
<gene>
    <name evidence="3" type="ORF">SAMN06295998_10242</name>
</gene>